<dbReference type="RefSeq" id="WP_184232472.1">
    <property type="nucleotide sequence ID" value="NZ_JACHMJ010000001.1"/>
</dbReference>
<evidence type="ECO:0000256" key="1">
    <source>
        <dbReference type="SAM" id="MobiDB-lite"/>
    </source>
</evidence>
<comment type="caution">
    <text evidence="3">The sequence shown here is derived from an EMBL/GenBank/DDBJ whole genome shotgun (WGS) entry which is preliminary data.</text>
</comment>
<gene>
    <name evidence="3" type="ORF">HD599_000004</name>
</gene>
<keyword evidence="4" id="KW-1185">Reference proteome</keyword>
<keyword evidence="2" id="KW-0812">Transmembrane</keyword>
<sequence>MSTFRNPVGPQSSSTYWRRRLVVGLGLVAVIVVIILIAFPRGGATPTADETDAPASTSSPAATDEAVVPDGECNPSVVEVTAITDAGDYSAEQQPLLSLSITNIGATACTFSAGSDVQEYVITSGEERIWSSKDCQTDPVPAATQLEPGVAVTTTPFAWDRTRSDPAACDAQRTPVTAGGASYHLGVTVNGVASTDTKQFLLN</sequence>
<keyword evidence="2" id="KW-0472">Membrane</keyword>
<keyword evidence="2" id="KW-1133">Transmembrane helix</keyword>
<evidence type="ECO:0000313" key="4">
    <source>
        <dbReference type="Proteomes" id="UP000536685"/>
    </source>
</evidence>
<accession>A0A841AJ06</accession>
<evidence type="ECO:0000313" key="3">
    <source>
        <dbReference type="EMBL" id="MBB5841681.1"/>
    </source>
</evidence>
<dbReference type="EMBL" id="JACHMJ010000001">
    <property type="protein sequence ID" value="MBB5841681.1"/>
    <property type="molecule type" value="Genomic_DNA"/>
</dbReference>
<dbReference type="Proteomes" id="UP000536685">
    <property type="component" value="Unassembled WGS sequence"/>
</dbReference>
<organism evidence="3 4">
    <name type="scientific">Conyzicola lurida</name>
    <dbReference type="NCBI Taxonomy" id="1172621"/>
    <lineage>
        <taxon>Bacteria</taxon>
        <taxon>Bacillati</taxon>
        <taxon>Actinomycetota</taxon>
        <taxon>Actinomycetes</taxon>
        <taxon>Micrococcales</taxon>
        <taxon>Microbacteriaceae</taxon>
        <taxon>Conyzicola</taxon>
    </lineage>
</organism>
<feature type="region of interest" description="Disordered" evidence="1">
    <location>
        <begin position="46"/>
        <end position="70"/>
    </location>
</feature>
<evidence type="ECO:0008006" key="5">
    <source>
        <dbReference type="Google" id="ProtNLM"/>
    </source>
</evidence>
<evidence type="ECO:0000256" key="2">
    <source>
        <dbReference type="SAM" id="Phobius"/>
    </source>
</evidence>
<name>A0A841AJ06_9MICO</name>
<reference evidence="3 4" key="1">
    <citation type="submission" date="2020-08" db="EMBL/GenBank/DDBJ databases">
        <title>Sequencing the genomes of 1000 actinobacteria strains.</title>
        <authorList>
            <person name="Klenk H.-P."/>
        </authorList>
    </citation>
    <scope>NUCLEOTIDE SEQUENCE [LARGE SCALE GENOMIC DNA]</scope>
    <source>
        <strain evidence="3 4">DSM 105784</strain>
    </source>
</reference>
<protein>
    <recommendedName>
        <fullName evidence="5">DUF4232 domain-containing protein</fullName>
    </recommendedName>
</protein>
<proteinExistence type="predicted"/>
<dbReference type="AlphaFoldDB" id="A0A841AJ06"/>
<feature type="transmembrane region" description="Helical" evidence="2">
    <location>
        <begin position="21"/>
        <end position="39"/>
    </location>
</feature>
<feature type="compositionally biased region" description="Low complexity" evidence="1">
    <location>
        <begin position="46"/>
        <end position="66"/>
    </location>
</feature>